<proteinExistence type="predicted"/>
<evidence type="ECO:0000313" key="2">
    <source>
        <dbReference type="Proteomes" id="UP000198878"/>
    </source>
</evidence>
<dbReference type="EMBL" id="FNUJ01000012">
    <property type="protein sequence ID" value="SEF37150.1"/>
    <property type="molecule type" value="Genomic_DNA"/>
</dbReference>
<dbReference type="Proteomes" id="UP000198878">
    <property type="component" value="Unassembled WGS sequence"/>
</dbReference>
<reference evidence="2" key="1">
    <citation type="submission" date="2016-10" db="EMBL/GenBank/DDBJ databases">
        <authorList>
            <person name="Varghese N."/>
            <person name="Submissions S."/>
        </authorList>
    </citation>
    <scope>NUCLEOTIDE SEQUENCE [LARGE SCALE GENOMIC DNA]</scope>
    <source>
        <strain evidence="2">DSM 44654</strain>
    </source>
</reference>
<dbReference type="STRING" id="218821.SAMN05421837_112263"/>
<evidence type="ECO:0000313" key="1">
    <source>
        <dbReference type="EMBL" id="SEF37150.1"/>
    </source>
</evidence>
<dbReference type="AlphaFoldDB" id="A0A1H5RFM8"/>
<name>A0A1H5RFM8_9PSEU</name>
<protein>
    <submittedName>
        <fullName evidence="1">Uncharacterized protein</fullName>
    </submittedName>
</protein>
<gene>
    <name evidence="1" type="ORF">SAMN05421837_112263</name>
</gene>
<sequence length="147" mass="16351">MTASLDDGAENYLVLQRKGQLFPAVTLAAYRLHRHAVWRDRAAVDPTMALNALEDVVVQATFFGDEKLNVMLENLLTTAKSFVDAVRVIQVSSRPGFGDTVQEPHRGDDDAARRKLQNTIEGFVTIARADLRIEGRWRSALSDPLAM</sequence>
<dbReference type="OrthoDB" id="3637097at2"/>
<accession>A0A1H5RFM8</accession>
<keyword evidence="2" id="KW-1185">Reference proteome</keyword>
<organism evidence="1 2">
    <name type="scientific">Amycolatopsis pretoriensis</name>
    <dbReference type="NCBI Taxonomy" id="218821"/>
    <lineage>
        <taxon>Bacteria</taxon>
        <taxon>Bacillati</taxon>
        <taxon>Actinomycetota</taxon>
        <taxon>Actinomycetes</taxon>
        <taxon>Pseudonocardiales</taxon>
        <taxon>Pseudonocardiaceae</taxon>
        <taxon>Amycolatopsis</taxon>
    </lineage>
</organism>